<protein>
    <submittedName>
        <fullName evidence="6">Selenium metabolism-associated LysR family transcriptional regulator</fullName>
    </submittedName>
</protein>
<dbReference type="InterPro" id="IPR047788">
    <property type="entry name" value="LysR-like_Sec_metab"/>
</dbReference>
<dbReference type="PROSITE" id="PS50931">
    <property type="entry name" value="HTH_LYSR"/>
    <property type="match status" value="1"/>
</dbReference>
<dbReference type="InterPro" id="IPR000847">
    <property type="entry name" value="LysR_HTH_N"/>
</dbReference>
<dbReference type="InterPro" id="IPR036390">
    <property type="entry name" value="WH_DNA-bd_sf"/>
</dbReference>
<dbReference type="PANTHER" id="PTHR30126">
    <property type="entry name" value="HTH-TYPE TRANSCRIPTIONAL REGULATOR"/>
    <property type="match status" value="1"/>
</dbReference>
<dbReference type="AlphaFoldDB" id="A0AAW5JLT9"/>
<evidence type="ECO:0000256" key="4">
    <source>
        <dbReference type="ARBA" id="ARBA00023163"/>
    </source>
</evidence>
<dbReference type="InterPro" id="IPR036388">
    <property type="entry name" value="WH-like_DNA-bd_sf"/>
</dbReference>
<keyword evidence="3" id="KW-0238">DNA-binding</keyword>
<evidence type="ECO:0000256" key="3">
    <source>
        <dbReference type="ARBA" id="ARBA00023125"/>
    </source>
</evidence>
<dbReference type="Pfam" id="PF03466">
    <property type="entry name" value="LysR_substrate"/>
    <property type="match status" value="1"/>
</dbReference>
<keyword evidence="4" id="KW-0804">Transcription</keyword>
<dbReference type="RefSeq" id="WP_256304145.1">
    <property type="nucleotide sequence ID" value="NZ_JANFYS010000019.1"/>
</dbReference>
<organism evidence="6 7">
    <name type="scientific">Intestinimonas massiliensis</name>
    <name type="common">ex Afouda et al. 2020</name>
    <dbReference type="NCBI Taxonomy" id="1673721"/>
    <lineage>
        <taxon>Bacteria</taxon>
        <taxon>Bacillati</taxon>
        <taxon>Bacillota</taxon>
        <taxon>Clostridia</taxon>
        <taxon>Eubacteriales</taxon>
        <taxon>Intestinimonas</taxon>
    </lineage>
</organism>
<dbReference type="Gene3D" id="3.40.190.290">
    <property type="match status" value="1"/>
</dbReference>
<dbReference type="EMBL" id="JANFYS010000019">
    <property type="protein sequence ID" value="MCQ4770792.1"/>
    <property type="molecule type" value="Genomic_DNA"/>
</dbReference>
<dbReference type="GO" id="GO:0003700">
    <property type="term" value="F:DNA-binding transcription factor activity"/>
    <property type="evidence" value="ECO:0007669"/>
    <property type="project" value="InterPro"/>
</dbReference>
<feature type="domain" description="HTH lysR-type" evidence="5">
    <location>
        <begin position="1"/>
        <end position="58"/>
    </location>
</feature>
<reference evidence="6" key="1">
    <citation type="submission" date="2022-06" db="EMBL/GenBank/DDBJ databases">
        <title>Isolation of gut microbiota from human fecal samples.</title>
        <authorList>
            <person name="Pamer E.G."/>
            <person name="Barat B."/>
            <person name="Waligurski E."/>
            <person name="Medina S."/>
            <person name="Paddock L."/>
            <person name="Mostad J."/>
        </authorList>
    </citation>
    <scope>NUCLEOTIDE SEQUENCE</scope>
    <source>
        <strain evidence="6">DFI.9.91</strain>
    </source>
</reference>
<dbReference type="Gene3D" id="1.10.10.10">
    <property type="entry name" value="Winged helix-like DNA-binding domain superfamily/Winged helix DNA-binding domain"/>
    <property type="match status" value="1"/>
</dbReference>
<name>A0AAW5JLT9_9FIRM</name>
<dbReference type="Pfam" id="PF00126">
    <property type="entry name" value="HTH_1"/>
    <property type="match status" value="1"/>
</dbReference>
<comment type="caution">
    <text evidence="6">The sequence shown here is derived from an EMBL/GenBank/DDBJ whole genome shotgun (WGS) entry which is preliminary data.</text>
</comment>
<dbReference type="SUPFAM" id="SSF53850">
    <property type="entry name" value="Periplasmic binding protein-like II"/>
    <property type="match status" value="1"/>
</dbReference>
<evidence type="ECO:0000313" key="6">
    <source>
        <dbReference type="EMBL" id="MCQ4770792.1"/>
    </source>
</evidence>
<gene>
    <name evidence="6" type="ORF">NE579_09985</name>
</gene>
<keyword evidence="2" id="KW-0805">Transcription regulation</keyword>
<evidence type="ECO:0000256" key="1">
    <source>
        <dbReference type="ARBA" id="ARBA00009437"/>
    </source>
</evidence>
<evidence type="ECO:0000259" key="5">
    <source>
        <dbReference type="PROSITE" id="PS50931"/>
    </source>
</evidence>
<dbReference type="SUPFAM" id="SSF46785">
    <property type="entry name" value="Winged helix' DNA-binding domain"/>
    <property type="match status" value="1"/>
</dbReference>
<accession>A0AAW5JLT9</accession>
<dbReference type="PRINTS" id="PR00039">
    <property type="entry name" value="HTHLYSR"/>
</dbReference>
<evidence type="ECO:0000256" key="2">
    <source>
        <dbReference type="ARBA" id="ARBA00023015"/>
    </source>
</evidence>
<dbReference type="FunFam" id="1.10.10.10:FF:000001">
    <property type="entry name" value="LysR family transcriptional regulator"/>
    <property type="match status" value="1"/>
</dbReference>
<dbReference type="PANTHER" id="PTHR30126:SF64">
    <property type="entry name" value="HTH-TYPE TRANSCRIPTIONAL REGULATOR CITR"/>
    <property type="match status" value="1"/>
</dbReference>
<sequence length="310" mass="35222">MELKQLESFTHVVEYRSFTKAAEKLYISQPTISTHIRQLEEELHSRLIIRTTKSIEITPRGWELYECACHILRLRDNLLQRWEGESRKIIRLGASTIPSAYILPELLPAYGKAHPDTYFSIHQSDSQGIVDGLLQGNFDVGLVGMRCADEALACIPFYQDRMVLITPVNEHFLALKAQGAFPAEALLGEAMILRENGSGSKKSADRFLESMGIRESELQVIARINDQEAIKNLVAQGLGISILSERAARNFCEEKRLLGFELPESAARRSLYLIYQKNYILKPYIQKFAEFVKRFYPSAEPESAEPVKAR</sequence>
<evidence type="ECO:0000313" key="7">
    <source>
        <dbReference type="Proteomes" id="UP001204562"/>
    </source>
</evidence>
<dbReference type="Proteomes" id="UP001204562">
    <property type="component" value="Unassembled WGS sequence"/>
</dbReference>
<dbReference type="InterPro" id="IPR005119">
    <property type="entry name" value="LysR_subst-bd"/>
</dbReference>
<proteinExistence type="inferred from homology"/>
<comment type="similarity">
    <text evidence="1">Belongs to the LysR transcriptional regulatory family.</text>
</comment>
<dbReference type="GO" id="GO:0000976">
    <property type="term" value="F:transcription cis-regulatory region binding"/>
    <property type="evidence" value="ECO:0007669"/>
    <property type="project" value="TreeGrafter"/>
</dbReference>
<dbReference type="NCBIfam" id="NF040786">
    <property type="entry name" value="LysR_Sec_metab"/>
    <property type="match status" value="1"/>
</dbReference>